<dbReference type="InterPro" id="IPR050927">
    <property type="entry name" value="TRPM"/>
</dbReference>
<dbReference type="Pfam" id="PF18139">
    <property type="entry name" value="LSDAT_euk"/>
    <property type="match status" value="1"/>
</dbReference>
<dbReference type="InterPro" id="IPR005821">
    <property type="entry name" value="Ion_trans_dom"/>
</dbReference>
<evidence type="ECO:0000256" key="12">
    <source>
        <dbReference type="ARBA" id="ARBA00023303"/>
    </source>
</evidence>
<feature type="domain" description="TRPM SLOG" evidence="16">
    <location>
        <begin position="41"/>
        <end position="296"/>
    </location>
</feature>
<feature type="domain" description="TRPM-like" evidence="17">
    <location>
        <begin position="374"/>
        <end position="628"/>
    </location>
</feature>
<evidence type="ECO:0000256" key="13">
    <source>
        <dbReference type="SAM" id="MobiDB-lite"/>
    </source>
</evidence>
<evidence type="ECO:0000256" key="5">
    <source>
        <dbReference type="ARBA" id="ARBA00022568"/>
    </source>
</evidence>
<protein>
    <submittedName>
        <fullName evidence="18">Transient receptor potential cation channel subfamily M member 2</fullName>
    </submittedName>
</protein>
<keyword evidence="3" id="KW-0813">Transport</keyword>
<dbReference type="GO" id="GO:0005886">
    <property type="term" value="C:plasma membrane"/>
    <property type="evidence" value="ECO:0007669"/>
    <property type="project" value="UniProtKB-SubCell"/>
</dbReference>
<evidence type="ECO:0000256" key="3">
    <source>
        <dbReference type="ARBA" id="ARBA00022448"/>
    </source>
</evidence>
<keyword evidence="12" id="KW-0407">Ion channel</keyword>
<keyword evidence="6" id="KW-0107">Calcium channel</keyword>
<feature type="region of interest" description="Disordered" evidence="13">
    <location>
        <begin position="1221"/>
        <end position="1240"/>
    </location>
</feature>
<dbReference type="InterPro" id="IPR015797">
    <property type="entry name" value="NUDIX_hydrolase-like_dom_sf"/>
</dbReference>
<evidence type="ECO:0000256" key="9">
    <source>
        <dbReference type="ARBA" id="ARBA00022989"/>
    </source>
</evidence>
<dbReference type="Gene3D" id="3.40.50.450">
    <property type="match status" value="1"/>
</dbReference>
<dbReference type="SUPFAM" id="SSF55811">
    <property type="entry name" value="Nudix"/>
    <property type="match status" value="1"/>
</dbReference>
<evidence type="ECO:0000256" key="6">
    <source>
        <dbReference type="ARBA" id="ARBA00022673"/>
    </source>
</evidence>
<dbReference type="PANTHER" id="PTHR13800:SF2">
    <property type="entry name" value="TRANSIENT RECEPTOR POTENTIAL CATION CHANNEL SUBFAMILY M MEMBER 2"/>
    <property type="match status" value="1"/>
</dbReference>
<evidence type="ECO:0000256" key="11">
    <source>
        <dbReference type="ARBA" id="ARBA00023136"/>
    </source>
</evidence>
<dbReference type="Gene3D" id="3.90.79.10">
    <property type="entry name" value="Nucleoside Triphosphate Pyrophosphohydrolase"/>
    <property type="match status" value="1"/>
</dbReference>
<keyword evidence="10" id="KW-0406">Ion transport</keyword>
<feature type="compositionally biased region" description="Basic and acidic residues" evidence="13">
    <location>
        <begin position="1131"/>
        <end position="1144"/>
    </location>
</feature>
<evidence type="ECO:0000256" key="8">
    <source>
        <dbReference type="ARBA" id="ARBA00022837"/>
    </source>
</evidence>
<comment type="subcellular location">
    <subcellularLocation>
        <location evidence="1">Cell membrane</location>
        <topology evidence="1">Multi-pass membrane protein</topology>
    </subcellularLocation>
</comment>
<evidence type="ECO:0000313" key="18">
    <source>
        <dbReference type="Ensembl" id="ENSEASP00005001756.1"/>
    </source>
</evidence>
<feature type="transmembrane region" description="Helical" evidence="14">
    <location>
        <begin position="791"/>
        <end position="812"/>
    </location>
</feature>
<keyword evidence="5" id="KW-0109">Calcium transport</keyword>
<feature type="transmembrane region" description="Helical" evidence="14">
    <location>
        <begin position="751"/>
        <end position="770"/>
    </location>
</feature>
<dbReference type="InterPro" id="IPR041491">
    <property type="entry name" value="TRPM_SLOG"/>
</dbReference>
<evidence type="ECO:0000256" key="14">
    <source>
        <dbReference type="SAM" id="Phobius"/>
    </source>
</evidence>
<evidence type="ECO:0000256" key="2">
    <source>
        <dbReference type="ARBA" id="ARBA00009501"/>
    </source>
</evidence>
<evidence type="ECO:0000256" key="7">
    <source>
        <dbReference type="ARBA" id="ARBA00022692"/>
    </source>
</evidence>
<keyword evidence="7 14" id="KW-0812">Transmembrane</keyword>
<reference evidence="18" key="1">
    <citation type="submission" date="2023-03" db="UniProtKB">
        <authorList>
            <consortium name="Ensembl"/>
        </authorList>
    </citation>
    <scope>IDENTIFICATION</scope>
</reference>
<evidence type="ECO:0000259" key="15">
    <source>
        <dbReference type="Pfam" id="PF00520"/>
    </source>
</evidence>
<evidence type="ECO:0000259" key="16">
    <source>
        <dbReference type="Pfam" id="PF18139"/>
    </source>
</evidence>
<evidence type="ECO:0000256" key="4">
    <source>
        <dbReference type="ARBA" id="ARBA00022475"/>
    </source>
</evidence>
<feature type="region of interest" description="Disordered" evidence="13">
    <location>
        <begin position="1121"/>
        <end position="1144"/>
    </location>
</feature>
<comment type="similarity">
    <text evidence="2">Belongs to the transient receptor (TC 1.A.4) family. LTrpC subfamily. TRPM2 sub-subfamily.</text>
</comment>
<feature type="transmembrane region" description="Helical" evidence="14">
    <location>
        <begin position="711"/>
        <end position="739"/>
    </location>
</feature>
<keyword evidence="9 14" id="KW-1133">Transmembrane helix</keyword>
<dbReference type="Ensembl" id="ENSEAST00005001953.1">
    <property type="protein sequence ID" value="ENSEASP00005001756.1"/>
    <property type="gene ID" value="ENSEASG00005000375.1"/>
</dbReference>
<dbReference type="GO" id="GO:0099604">
    <property type="term" value="F:ligand-gated calcium channel activity"/>
    <property type="evidence" value="ECO:0007669"/>
    <property type="project" value="TreeGrafter"/>
</dbReference>
<organism evidence="18">
    <name type="scientific">Equus asinus asinus</name>
    <dbReference type="NCBI Taxonomy" id="83772"/>
    <lineage>
        <taxon>Eukaryota</taxon>
        <taxon>Metazoa</taxon>
        <taxon>Chordata</taxon>
        <taxon>Craniata</taxon>
        <taxon>Vertebrata</taxon>
        <taxon>Euteleostomi</taxon>
        <taxon>Mammalia</taxon>
        <taxon>Eutheria</taxon>
        <taxon>Laurasiatheria</taxon>
        <taxon>Perissodactyla</taxon>
        <taxon>Equidae</taxon>
        <taxon>Equus</taxon>
    </lineage>
</organism>
<gene>
    <name evidence="18" type="primary">TRPM2</name>
</gene>
<dbReference type="Pfam" id="PF25508">
    <property type="entry name" value="TRPM2"/>
    <property type="match status" value="1"/>
</dbReference>
<keyword evidence="4" id="KW-1003">Cell membrane</keyword>
<dbReference type="InterPro" id="IPR057366">
    <property type="entry name" value="TRPM-like"/>
</dbReference>
<name>A0A8C4KUH7_EQUAS</name>
<evidence type="ECO:0000256" key="10">
    <source>
        <dbReference type="ARBA" id="ARBA00023065"/>
    </source>
</evidence>
<feature type="transmembrane region" description="Helical" evidence="14">
    <location>
        <begin position="944"/>
        <end position="966"/>
    </location>
</feature>
<proteinExistence type="inferred from homology"/>
<dbReference type="Pfam" id="PF00520">
    <property type="entry name" value="Ion_trans"/>
    <property type="match status" value="1"/>
</dbReference>
<feature type="transmembrane region" description="Helical" evidence="14">
    <location>
        <begin position="855"/>
        <end position="876"/>
    </location>
</feature>
<dbReference type="PANTHER" id="PTHR13800">
    <property type="entry name" value="TRANSIENT RECEPTOR POTENTIAL CATION CHANNEL, SUBFAMILY M, MEMBER 6"/>
    <property type="match status" value="1"/>
</dbReference>
<keyword evidence="8" id="KW-0106">Calcium</keyword>
<feature type="domain" description="Ion transport" evidence="15">
    <location>
        <begin position="724"/>
        <end position="980"/>
    </location>
</feature>
<evidence type="ECO:0000259" key="17">
    <source>
        <dbReference type="Pfam" id="PF25508"/>
    </source>
</evidence>
<accession>A0A8C4KUH7</accession>
<evidence type="ECO:0000256" key="1">
    <source>
        <dbReference type="ARBA" id="ARBA00004651"/>
    </source>
</evidence>
<dbReference type="GO" id="GO:0051209">
    <property type="term" value="P:release of sequestered calcium ion into cytosol"/>
    <property type="evidence" value="ECO:0007669"/>
    <property type="project" value="TreeGrafter"/>
</dbReference>
<keyword evidence="11 14" id="KW-0472">Membrane</keyword>
<sequence>EATWPCAFQGKEWDPKKHVQEMPTDAFGDIAFMGLGQKVGKYVRLSQDTPSSVIYHLITQHWGLDVPNLLISVTGGAKDFNMKPRLKNVFRRGLVKVAQTTGAWIITGGTHTGVMKQVGEAVRDFSLSSSYNEGEVVTIGIATWGTLHNREGLIHPTGGFPAEYIVDEDGQGHLTCLDSNHSHFILVDDGTHGRYGVEIPLRTKLEKFISEQTKERGGEWSVAIKIPIVCVVLEGGPGTLHTIYNAITNGTPCVIVEGSGRVADVIAQVAGLPISEITISLIQQKLSMFFQEMFETFTEGRIVEWTKKIQDIVRRRQLLTIFREGKDGQQDVDVAILQALLKASRSHDHFGHENWDHQLKLAVAWNRVDIARSEIFTDERQWKPSELHPMMTAALISNKPEFVKLFLEHGVRLKELVTWDSLLYLYKNLDPSCLFHCKLQKVLAEEPERLACAPAAPRVQMHHVAQVLRELLGDSTQLLYPRPQTSDRPRLTLPVQGVSLRSLYKHSSGHVAFTMDPVRDLLIWAIVQNRRELAEIIWDQSQDCIAAALACTKILKELSKEEQDTDSSEEMLALADEYEHRAIGVFTECYRKDEERAQKLLIRVSEAWGKTTCLQLALEAKDMKFVSHGGIQAFLTKVWWGHLCVDNGLWRVILCMLAFPLLYTDLTSFRCPPGCGAAGGARGLGPSFPNAQLEGSCVRLQAVRGLPRIRAFFTAPVVIFHLNILWYFVFLCLFAYVLMVDFQTTPSCCEYLLYFWLFSLVCEELRQLFYDPAGCGLRKTVFMYFSDFWNKLDIAAILLFIAGLTCRLIPALLYSGRVILSLDFIMFCLRLMHIFTISKTLGPKIIIMKRMMKDVFFFLFLLAVWVVSFGVAKQAILIHNESRVDWIFRGVVYQSYLTIFGEIPAYIDGVNFSLDHCSPNGTDPYKPKCPESDATRQAPAFPQWLTVILLCLYLLFANILLLNLLIAMFNYTFQQVQEHTDQIWKFQRHDLIEEYHSRPPAPPPFILLSHLHLFIRRVVLKIPAKRHKQLKNKLEKNEEAALLAWEIYLKENYLQNQQCQRTQRPEQKIQDISNKYGSRDSPLREMPLAHLGGGGGGGDWSPGAGRPGFAYGSVWLFPAPQKASEGQDPELDGRQKAEDPGDAHHVNARHLLYPSSRVMRFPVPNEKVPWEVSACPSHAPHQQTPLHPRNPMGRTGLWGRGDLTYFGPNHTLQPAEGRVGEQAGWGRERPRPGRSGQLCSERPWAGWSMGRHVRTLLLEGSWRGSPCAVSQVYKGYVDDPRNTDNAWIETVAVSIHFPDQSDVELKRLNSVWGSGLRLRGGGRLGESVLWRGPGPAGRSLTGTRE</sequence>